<comment type="caution">
    <text evidence="9">The sequence shown here is derived from an EMBL/GenBank/DDBJ whole genome shotgun (WGS) entry which is preliminary data.</text>
</comment>
<dbReference type="GO" id="GO:0016020">
    <property type="term" value="C:membrane"/>
    <property type="evidence" value="ECO:0007669"/>
    <property type="project" value="UniProtKB-SubCell"/>
</dbReference>
<evidence type="ECO:0000256" key="6">
    <source>
        <dbReference type="ARBA" id="ARBA00044504"/>
    </source>
</evidence>
<dbReference type="AlphaFoldDB" id="A0A699JKC9"/>
<feature type="transmembrane region" description="Helical" evidence="8">
    <location>
        <begin position="283"/>
        <end position="302"/>
    </location>
</feature>
<dbReference type="SUPFAM" id="SSF103473">
    <property type="entry name" value="MFS general substrate transporter"/>
    <property type="match status" value="1"/>
</dbReference>
<proteinExistence type="inferred from homology"/>
<dbReference type="GO" id="GO:0022857">
    <property type="term" value="F:transmembrane transporter activity"/>
    <property type="evidence" value="ECO:0007669"/>
    <property type="project" value="InterPro"/>
</dbReference>
<dbReference type="PANTHER" id="PTHR23506">
    <property type="entry name" value="GH10249P"/>
    <property type="match status" value="1"/>
</dbReference>
<dbReference type="Gene3D" id="1.20.1250.20">
    <property type="entry name" value="MFS general substrate transporter like domains"/>
    <property type="match status" value="1"/>
</dbReference>
<feature type="transmembrane region" description="Helical" evidence="8">
    <location>
        <begin position="155"/>
        <end position="176"/>
    </location>
</feature>
<feature type="transmembrane region" description="Helical" evidence="8">
    <location>
        <begin position="387"/>
        <end position="408"/>
    </location>
</feature>
<keyword evidence="2" id="KW-0813">Transport</keyword>
<evidence type="ECO:0000313" key="9">
    <source>
        <dbReference type="EMBL" id="GFA40202.1"/>
    </source>
</evidence>
<evidence type="ECO:0000256" key="3">
    <source>
        <dbReference type="ARBA" id="ARBA00022692"/>
    </source>
</evidence>
<feature type="transmembrane region" description="Helical" evidence="8">
    <location>
        <begin position="241"/>
        <end position="262"/>
    </location>
</feature>
<feature type="non-terminal residue" evidence="9">
    <location>
        <position position="466"/>
    </location>
</feature>
<feature type="transmembrane region" description="Helical" evidence="8">
    <location>
        <begin position="420"/>
        <end position="441"/>
    </location>
</feature>
<dbReference type="InterPro" id="IPR011701">
    <property type="entry name" value="MFS"/>
</dbReference>
<evidence type="ECO:0000256" key="4">
    <source>
        <dbReference type="ARBA" id="ARBA00022989"/>
    </source>
</evidence>
<evidence type="ECO:0000256" key="5">
    <source>
        <dbReference type="ARBA" id="ARBA00023136"/>
    </source>
</evidence>
<reference evidence="9" key="1">
    <citation type="journal article" date="2019" name="Sci. Rep.">
        <title>Draft genome of Tanacetum cinerariifolium, the natural source of mosquito coil.</title>
        <authorList>
            <person name="Yamashiro T."/>
            <person name="Shiraishi A."/>
            <person name="Satake H."/>
            <person name="Nakayama K."/>
        </authorList>
    </citation>
    <scope>NUCLEOTIDE SEQUENCE</scope>
</reference>
<protein>
    <recommendedName>
        <fullName evidence="10">Major facilitator superfamily (MFS) profile domain-containing protein</fullName>
    </recommendedName>
</protein>
<dbReference type="EMBL" id="BKCJ010417759">
    <property type="protein sequence ID" value="GFA40202.1"/>
    <property type="molecule type" value="Genomic_DNA"/>
</dbReference>
<sequence length="466" mass="51216">MRRNRAVKKLIVPPARSRLSEIKKPETQKNVITATSPRERPIRSESGHPTYSYCLRARSGSYRFDPFTAVTLTPSGTRDIERVVNGVEHEQYTGNSARLIAFPNRAVDNLHALEPRQHEPKCPSIAPQHQDSERPRSFSHMSIRKYQKVLAIPRVLPATLFMFVAGLPLTIMGLTLSLHVLNEMGGSYFDAGVVGTATALGFAVGSPLLGRMIDRHGLRPVVAVCGTLSTLAWILLPMVSYWLYVLLAFIAGLFTVPTGSLARQFVASLVPEDQRRPAYSLNMMLMELSFVIGPASGILLITTYSATATLAGIGLWRALSYVVLYVLNWPTRNLDEVAANPDRVRPKLRTWMSGRLLAVMFVSAGALFVLYGTELALIAVLRASDQLAFTGYVIAAMSIASIVGGYVHGVVHRSWSQMKLALAMSVLLLPVVFFDDVWWWLMLALLPTNLLCTPTLAAGSEAVAKL</sequence>
<name>A0A699JKC9_TANCI</name>
<gene>
    <name evidence="9" type="ORF">Tci_612174</name>
</gene>
<keyword evidence="3 8" id="KW-0812">Transmembrane</keyword>
<comment type="similarity">
    <text evidence="6">Belongs to the major facilitator superfamily. Phosphate:H(+) symporter (TC 2.A.1.9) family.</text>
</comment>
<evidence type="ECO:0008006" key="10">
    <source>
        <dbReference type="Google" id="ProtNLM"/>
    </source>
</evidence>
<keyword evidence="4 8" id="KW-1133">Transmembrane helix</keyword>
<feature type="transmembrane region" description="Helical" evidence="8">
    <location>
        <begin position="308"/>
        <end position="327"/>
    </location>
</feature>
<accession>A0A699JKC9</accession>
<feature type="transmembrane region" description="Helical" evidence="8">
    <location>
        <begin position="356"/>
        <end position="381"/>
    </location>
</feature>
<keyword evidence="5 8" id="KW-0472">Membrane</keyword>
<evidence type="ECO:0000256" key="2">
    <source>
        <dbReference type="ARBA" id="ARBA00022448"/>
    </source>
</evidence>
<evidence type="ECO:0000256" key="1">
    <source>
        <dbReference type="ARBA" id="ARBA00004141"/>
    </source>
</evidence>
<organism evidence="9">
    <name type="scientific">Tanacetum cinerariifolium</name>
    <name type="common">Dalmatian daisy</name>
    <name type="synonym">Chrysanthemum cinerariifolium</name>
    <dbReference type="NCBI Taxonomy" id="118510"/>
    <lineage>
        <taxon>Eukaryota</taxon>
        <taxon>Viridiplantae</taxon>
        <taxon>Streptophyta</taxon>
        <taxon>Embryophyta</taxon>
        <taxon>Tracheophyta</taxon>
        <taxon>Spermatophyta</taxon>
        <taxon>Magnoliopsida</taxon>
        <taxon>eudicotyledons</taxon>
        <taxon>Gunneridae</taxon>
        <taxon>Pentapetalae</taxon>
        <taxon>asterids</taxon>
        <taxon>campanulids</taxon>
        <taxon>Asterales</taxon>
        <taxon>Asteraceae</taxon>
        <taxon>Asteroideae</taxon>
        <taxon>Anthemideae</taxon>
        <taxon>Anthemidinae</taxon>
        <taxon>Tanacetum</taxon>
    </lineage>
</organism>
<dbReference type="PANTHER" id="PTHR23506:SF23">
    <property type="entry name" value="GH10249P"/>
    <property type="match status" value="1"/>
</dbReference>
<comment type="subcellular location">
    <subcellularLocation>
        <location evidence="1">Membrane</location>
        <topology evidence="1">Multi-pass membrane protein</topology>
    </subcellularLocation>
</comment>
<dbReference type="InterPro" id="IPR050930">
    <property type="entry name" value="MFS_Vesicular_Transporter"/>
</dbReference>
<evidence type="ECO:0000256" key="8">
    <source>
        <dbReference type="SAM" id="Phobius"/>
    </source>
</evidence>
<dbReference type="InterPro" id="IPR036259">
    <property type="entry name" value="MFS_trans_sf"/>
</dbReference>
<feature type="transmembrane region" description="Helical" evidence="8">
    <location>
        <begin position="217"/>
        <end position="235"/>
    </location>
</feature>
<evidence type="ECO:0000256" key="7">
    <source>
        <dbReference type="SAM" id="MobiDB-lite"/>
    </source>
</evidence>
<feature type="transmembrane region" description="Helical" evidence="8">
    <location>
        <begin position="188"/>
        <end position="210"/>
    </location>
</feature>
<dbReference type="Pfam" id="PF07690">
    <property type="entry name" value="MFS_1"/>
    <property type="match status" value="1"/>
</dbReference>
<feature type="region of interest" description="Disordered" evidence="7">
    <location>
        <begin position="115"/>
        <end position="134"/>
    </location>
</feature>